<evidence type="ECO:0000313" key="3">
    <source>
        <dbReference type="EMBL" id="MBO0936368.1"/>
    </source>
</evidence>
<dbReference type="Pfam" id="PF13472">
    <property type="entry name" value="Lipase_GDSL_2"/>
    <property type="match status" value="1"/>
</dbReference>
<evidence type="ECO:0000259" key="2">
    <source>
        <dbReference type="Pfam" id="PF13472"/>
    </source>
</evidence>
<dbReference type="InterPro" id="IPR036514">
    <property type="entry name" value="SGNH_hydro_sf"/>
</dbReference>
<dbReference type="Proteomes" id="UP000664034">
    <property type="component" value="Unassembled WGS sequence"/>
</dbReference>
<feature type="chain" id="PRO_5037275099" evidence="1">
    <location>
        <begin position="22"/>
        <end position="227"/>
    </location>
</feature>
<keyword evidence="4" id="KW-1185">Reference proteome</keyword>
<dbReference type="EMBL" id="JAFMYV010000003">
    <property type="protein sequence ID" value="MBO0936368.1"/>
    <property type="molecule type" value="Genomic_DNA"/>
</dbReference>
<organism evidence="3 4">
    <name type="scientific">Fibrella rubiginis</name>
    <dbReference type="NCBI Taxonomy" id="2817060"/>
    <lineage>
        <taxon>Bacteria</taxon>
        <taxon>Pseudomonadati</taxon>
        <taxon>Bacteroidota</taxon>
        <taxon>Cytophagia</taxon>
        <taxon>Cytophagales</taxon>
        <taxon>Spirosomataceae</taxon>
        <taxon>Fibrella</taxon>
    </lineage>
</organism>
<dbReference type="SUPFAM" id="SSF52266">
    <property type="entry name" value="SGNH hydrolase"/>
    <property type="match status" value="1"/>
</dbReference>
<dbReference type="Gene3D" id="3.40.50.1110">
    <property type="entry name" value="SGNH hydrolase"/>
    <property type="match status" value="1"/>
</dbReference>
<feature type="signal peptide" evidence="1">
    <location>
        <begin position="1"/>
        <end position="21"/>
    </location>
</feature>
<accession>A0A939K465</accession>
<gene>
    <name evidence="3" type="ORF">J2I47_07390</name>
</gene>
<dbReference type="PANTHER" id="PTHR30383">
    <property type="entry name" value="THIOESTERASE 1/PROTEASE 1/LYSOPHOSPHOLIPASE L1"/>
    <property type="match status" value="1"/>
</dbReference>
<dbReference type="InterPro" id="IPR051532">
    <property type="entry name" value="Ester_Hydrolysis_Enzymes"/>
</dbReference>
<comment type="caution">
    <text evidence="3">The sequence shown here is derived from an EMBL/GenBank/DDBJ whole genome shotgun (WGS) entry which is preliminary data.</text>
</comment>
<reference evidence="3" key="1">
    <citation type="submission" date="2021-03" db="EMBL/GenBank/DDBJ databases">
        <title>Fibrella sp. HMF5335 genome sequencing and assembly.</title>
        <authorList>
            <person name="Kang H."/>
            <person name="Kim H."/>
            <person name="Bae S."/>
            <person name="Joh K."/>
        </authorList>
    </citation>
    <scope>NUCLEOTIDE SEQUENCE</scope>
    <source>
        <strain evidence="3">HMF5335</strain>
    </source>
</reference>
<dbReference type="RefSeq" id="WP_207363934.1">
    <property type="nucleotide sequence ID" value="NZ_JAFMYV010000003.1"/>
</dbReference>
<name>A0A939K465_9BACT</name>
<proteinExistence type="predicted"/>
<dbReference type="InterPro" id="IPR013830">
    <property type="entry name" value="SGNH_hydro"/>
</dbReference>
<feature type="domain" description="SGNH hydrolase-type esterase" evidence="2">
    <location>
        <begin position="54"/>
        <end position="213"/>
    </location>
</feature>
<sequence>MTGWHLSIGALLSLIAPEALAQTPAYDTTFRTTYYEQKSSLYALLPNTKREIIFLGNSITDTAEWAELLGNKRAKNRGISGDTSFGVLARLDEVTASQPAKIFLMIGINDLSRDIPDSLIIRNYRRIVRQIREASPRTTIYLQSILPTNSSFPQFARHQGKANHIHILNNALRIIAAQTGQRYVDLHPYLAGPDGQLDPRYTNDGLHLNGAGYVQWVRVLHENHCLK</sequence>
<evidence type="ECO:0000256" key="1">
    <source>
        <dbReference type="SAM" id="SignalP"/>
    </source>
</evidence>
<keyword evidence="1" id="KW-0732">Signal</keyword>
<protein>
    <submittedName>
        <fullName evidence="3">Sialate O-acetylesterase</fullName>
    </submittedName>
</protein>
<dbReference type="AlphaFoldDB" id="A0A939K465"/>
<dbReference type="PANTHER" id="PTHR30383:SF5">
    <property type="entry name" value="SGNH HYDROLASE-TYPE ESTERASE DOMAIN-CONTAINING PROTEIN"/>
    <property type="match status" value="1"/>
</dbReference>
<dbReference type="GO" id="GO:0004622">
    <property type="term" value="F:phosphatidylcholine lysophospholipase activity"/>
    <property type="evidence" value="ECO:0007669"/>
    <property type="project" value="TreeGrafter"/>
</dbReference>
<evidence type="ECO:0000313" key="4">
    <source>
        <dbReference type="Proteomes" id="UP000664034"/>
    </source>
</evidence>